<evidence type="ECO:0000313" key="7">
    <source>
        <dbReference type="Proteomes" id="UP001075461"/>
    </source>
</evidence>
<protein>
    <submittedName>
        <fullName evidence="5">Toxin-antitoxin system, toxin component, YafQ family</fullName>
    </submittedName>
    <submittedName>
        <fullName evidence="4">Type II toxin-antitoxin system YafQ family toxin</fullName>
    </submittedName>
</protein>
<dbReference type="Gene3D" id="3.30.2310.20">
    <property type="entry name" value="RelE-like"/>
    <property type="match status" value="1"/>
</dbReference>
<dbReference type="RefSeq" id="WP_018712977.1">
    <property type="nucleotide sequence ID" value="NZ_CP053832.1"/>
</dbReference>
<evidence type="ECO:0000313" key="6">
    <source>
        <dbReference type="Proteomes" id="UP000509722"/>
    </source>
</evidence>
<dbReference type="SUPFAM" id="SSF143011">
    <property type="entry name" value="RelE-like"/>
    <property type="match status" value="1"/>
</dbReference>
<evidence type="ECO:0000256" key="1">
    <source>
        <dbReference type="ARBA" id="ARBA00022649"/>
    </source>
</evidence>
<name>A0A381E988_9BACT</name>
<keyword evidence="1" id="KW-1277">Toxin-antitoxin system</keyword>
<dbReference type="Proteomes" id="UP001075461">
    <property type="component" value="Unassembled WGS sequence"/>
</dbReference>
<feature type="active site" description="Proton donor" evidence="2">
    <location>
        <position position="84"/>
    </location>
</feature>
<dbReference type="EMBL" id="JAPXGP010000003">
    <property type="protein sequence ID" value="MCZ6161802.1"/>
    <property type="molecule type" value="Genomic_DNA"/>
</dbReference>
<dbReference type="NCBIfam" id="TIGR02385">
    <property type="entry name" value="RelE_StbE"/>
    <property type="match status" value="1"/>
</dbReference>
<reference evidence="5 6" key="1">
    <citation type="submission" date="2020-05" db="EMBL/GenBank/DDBJ databases">
        <title>Complete genome sequencing of Campylobacter and Arcobacter type strains.</title>
        <authorList>
            <person name="Miller W.G."/>
            <person name="Yee E."/>
        </authorList>
    </citation>
    <scope>NUCLEOTIDE SEQUENCE [LARGE SCALE GENOMIC DNA]</scope>
    <source>
        <strain evidence="5 6">LMG 6451</strain>
    </source>
</reference>
<dbReference type="InterPro" id="IPR007712">
    <property type="entry name" value="RelE/ParE_toxin"/>
</dbReference>
<proteinExistence type="predicted"/>
<dbReference type="InterPro" id="IPR035093">
    <property type="entry name" value="RelE/ParE_toxin_dom_sf"/>
</dbReference>
<dbReference type="Proteomes" id="UP000509722">
    <property type="component" value="Chromosome"/>
</dbReference>
<evidence type="ECO:0000313" key="3">
    <source>
        <dbReference type="EMBL" id="MCZ6159798.1"/>
    </source>
</evidence>
<gene>
    <name evidence="5" type="ORF">CURT_0799</name>
    <name evidence="3" type="ORF">O6B32_04810</name>
    <name evidence="4" type="ORF">O6B92_05575</name>
</gene>
<evidence type="ECO:0000313" key="4">
    <source>
        <dbReference type="EMBL" id="MCZ6161802.1"/>
    </source>
</evidence>
<dbReference type="AlphaFoldDB" id="A0A381E988"/>
<dbReference type="OrthoDB" id="7030467at2"/>
<dbReference type="GO" id="GO:0006415">
    <property type="term" value="P:translational termination"/>
    <property type="evidence" value="ECO:0007669"/>
    <property type="project" value="TreeGrafter"/>
</dbReference>
<dbReference type="PANTHER" id="PTHR40588">
    <property type="entry name" value="MRNA INTERFERASE TOXIN YAFQ"/>
    <property type="match status" value="1"/>
</dbReference>
<dbReference type="EMBL" id="CP053832">
    <property type="protein sequence ID" value="QKF84290.1"/>
    <property type="molecule type" value="Genomic_DNA"/>
</dbReference>
<organism evidence="4 7">
    <name type="scientific">Campylobacter ureolyticus</name>
    <dbReference type="NCBI Taxonomy" id="827"/>
    <lineage>
        <taxon>Bacteria</taxon>
        <taxon>Pseudomonadati</taxon>
        <taxon>Campylobacterota</taxon>
        <taxon>Epsilonproteobacteria</taxon>
        <taxon>Campylobacterales</taxon>
        <taxon>Campylobacteraceae</taxon>
        <taxon>Campylobacter</taxon>
    </lineage>
</organism>
<dbReference type="InterPro" id="IPR004386">
    <property type="entry name" value="Toxin_YafQ-like"/>
</dbReference>
<dbReference type="Pfam" id="PF15738">
    <property type="entry name" value="YafQ_toxin"/>
    <property type="match status" value="1"/>
</dbReference>
<dbReference type="GO" id="GO:0006402">
    <property type="term" value="P:mRNA catabolic process"/>
    <property type="evidence" value="ECO:0007669"/>
    <property type="project" value="TreeGrafter"/>
</dbReference>
<sequence length="88" mass="10653">MFEIRYKNLFKKDYKRLLKQGFDDRLLIETLNYLAFGKELPRKYKNHPLKGIYTGYFDCHIKPDVVLIYSFDETTLYLHRIGSHSDLF</sequence>
<dbReference type="GeneID" id="77175700"/>
<dbReference type="EMBL" id="JAPXGO010000003">
    <property type="protein sequence ID" value="MCZ6159798.1"/>
    <property type="molecule type" value="Genomic_DNA"/>
</dbReference>
<reference evidence="4" key="2">
    <citation type="submission" date="2022-12" db="EMBL/GenBank/DDBJ databases">
        <title>Species Delineation and Comparative Genomics within the Campylobacter ureolyticus Complex.</title>
        <authorList>
            <person name="Maki J."/>
            <person name="Howard M."/>
            <person name="Connelly S."/>
            <person name="Hardy D.J."/>
            <person name="Cameron A."/>
        </authorList>
    </citation>
    <scope>NUCLEOTIDE SEQUENCE</scope>
    <source>
        <strain evidence="4">URMC_786</strain>
        <strain evidence="3">URMC_787</strain>
    </source>
</reference>
<evidence type="ECO:0000256" key="2">
    <source>
        <dbReference type="PIRSR" id="PIRSR006156-1"/>
    </source>
</evidence>
<dbReference type="PIRSF" id="PIRSF006156">
    <property type="entry name" value="YafQ"/>
    <property type="match status" value="1"/>
</dbReference>
<dbReference type="GO" id="GO:0004521">
    <property type="term" value="F:RNA endonuclease activity"/>
    <property type="evidence" value="ECO:0007669"/>
    <property type="project" value="TreeGrafter"/>
</dbReference>
<accession>A0A381E988</accession>
<evidence type="ECO:0000313" key="5">
    <source>
        <dbReference type="EMBL" id="QKF84290.1"/>
    </source>
</evidence>
<dbReference type="Proteomes" id="UP001075225">
    <property type="component" value="Unassembled WGS sequence"/>
</dbReference>
<dbReference type="PANTHER" id="PTHR40588:SF1">
    <property type="entry name" value="MRNA INTERFERASE TOXIN YAFQ"/>
    <property type="match status" value="1"/>
</dbReference>